<dbReference type="CDD" id="cd09618">
    <property type="entry name" value="CBM9_like_2"/>
    <property type="match status" value="1"/>
</dbReference>
<accession>A0ABP9EPG1</accession>
<feature type="domain" description="Carbohydrate-binding" evidence="3">
    <location>
        <begin position="31"/>
        <end position="186"/>
    </location>
</feature>
<feature type="region of interest" description="Disordered" evidence="1">
    <location>
        <begin position="231"/>
        <end position="253"/>
    </location>
</feature>
<evidence type="ECO:0000313" key="5">
    <source>
        <dbReference type="EMBL" id="GAA4882480.1"/>
    </source>
</evidence>
<dbReference type="InterPro" id="IPR045670">
    <property type="entry name" value="DUF5916"/>
</dbReference>
<evidence type="ECO:0000259" key="3">
    <source>
        <dbReference type="Pfam" id="PF06452"/>
    </source>
</evidence>
<dbReference type="SUPFAM" id="SSF49344">
    <property type="entry name" value="CBD9-like"/>
    <property type="match status" value="1"/>
</dbReference>
<evidence type="ECO:0000256" key="1">
    <source>
        <dbReference type="SAM" id="MobiDB-lite"/>
    </source>
</evidence>
<dbReference type="EMBL" id="BAABJZ010000023">
    <property type="protein sequence ID" value="GAA4882480.1"/>
    <property type="molecule type" value="Genomic_DNA"/>
</dbReference>
<organism evidence="5 6">
    <name type="scientific">Ferrimonas pelagia</name>
    <dbReference type="NCBI Taxonomy" id="1177826"/>
    <lineage>
        <taxon>Bacteria</taxon>
        <taxon>Pseudomonadati</taxon>
        <taxon>Pseudomonadota</taxon>
        <taxon>Gammaproteobacteria</taxon>
        <taxon>Alteromonadales</taxon>
        <taxon>Ferrimonadaceae</taxon>
        <taxon>Ferrimonas</taxon>
    </lineage>
</organism>
<dbReference type="InterPro" id="IPR010502">
    <property type="entry name" value="Carb-bd_dom_fam9"/>
</dbReference>
<dbReference type="Pfam" id="PF19313">
    <property type="entry name" value="DUF5916"/>
    <property type="match status" value="1"/>
</dbReference>
<proteinExistence type="predicted"/>
<feature type="domain" description="DUF5916" evidence="4">
    <location>
        <begin position="252"/>
        <end position="316"/>
    </location>
</feature>
<feature type="compositionally biased region" description="Basic and acidic residues" evidence="1">
    <location>
        <begin position="238"/>
        <end position="253"/>
    </location>
</feature>
<protein>
    <submittedName>
        <fullName evidence="5">DUF5916 domain-containing protein</fullName>
    </submittedName>
</protein>
<keyword evidence="2" id="KW-0732">Signal</keyword>
<dbReference type="Gene3D" id="2.60.40.1190">
    <property type="match status" value="1"/>
</dbReference>
<evidence type="ECO:0000259" key="4">
    <source>
        <dbReference type="Pfam" id="PF19313"/>
    </source>
</evidence>
<keyword evidence="6" id="KW-1185">Reference proteome</keyword>
<evidence type="ECO:0000256" key="2">
    <source>
        <dbReference type="SAM" id="SignalP"/>
    </source>
</evidence>
<sequence>MVGLLCLLLSSVALAERHHIVIADTQLQTQIDGDLSDPLWQHATVVDLTLQNDPGENTPAPVRTTAKVIANAETLYVAFIAEDPDPSRIRAQLTDRDKIWGDDLVGIKLDTWDQARLAYQFFVNPYGVQLDSIENELTGRESEAWDGIWQSAGQITASGYQVEIALPLRLFSFNDRLDEQRWGIELVRFYPRENQYRLSATPVSRNQSCRLCQMGLATGLAGAKPGQQLQLTPSLALSRHESRPTPDDEWRRDDSVEPALDLRWAITPDTLLNATINPDFSQVEADSGQLDVNTTFALYYPEKRPFYLDNADYFETLRNLINTRNLASPEYGTKITGQRGKHLFGLLQTKDEKTNFLVPGNLSSSIAELGQSSDNFAARYLYDSTASWSLGSIASFRSSKDYQNSVVGLDGQWEITAQNKIKALYVRSETRYPDFLRDQFCGGDTPCDQPDKVECSFGDCDYNEQVLRLPVGETLKGDLLRVALYHNSRHLFGYANYERIDEAFRADLGFIDQVDFAKGAIGGGYIWYPQDHFFHKIQLGGDVDRSENIAGEKLEEEIEFSGFVAGRNELFVELYGGLREIAGRRQDASNLALKDNAPMFDETWLGLYGELRPVKPLKFGANIRIGDDIDYANNQLGEVFQINGWVNWKPHASISLNASHIHRTLDVPGGQLFAADLSDLRLHWQFTVRAFIRMTAIYTQLERDPALYRYNRVDRHSERLSAELLYGYKVNPQTVFYLGYGEGQFSDDEFRDLSSDSRTLFAKFSYAWLL</sequence>
<reference evidence="6" key="1">
    <citation type="journal article" date="2019" name="Int. J. Syst. Evol. Microbiol.">
        <title>The Global Catalogue of Microorganisms (GCM) 10K type strain sequencing project: providing services to taxonomists for standard genome sequencing and annotation.</title>
        <authorList>
            <consortium name="The Broad Institute Genomics Platform"/>
            <consortium name="The Broad Institute Genome Sequencing Center for Infectious Disease"/>
            <person name="Wu L."/>
            <person name="Ma J."/>
        </authorList>
    </citation>
    <scope>NUCLEOTIDE SEQUENCE [LARGE SCALE GENOMIC DNA]</scope>
    <source>
        <strain evidence="6">JCM 18401</strain>
    </source>
</reference>
<feature type="signal peptide" evidence="2">
    <location>
        <begin position="1"/>
        <end position="15"/>
    </location>
</feature>
<dbReference type="Pfam" id="PF06452">
    <property type="entry name" value="CBM9_1"/>
    <property type="match status" value="1"/>
</dbReference>
<evidence type="ECO:0000313" key="6">
    <source>
        <dbReference type="Proteomes" id="UP001499988"/>
    </source>
</evidence>
<dbReference type="Proteomes" id="UP001499988">
    <property type="component" value="Unassembled WGS sequence"/>
</dbReference>
<gene>
    <name evidence="5" type="ORF">GCM10023333_15810</name>
</gene>
<comment type="caution">
    <text evidence="5">The sequence shown here is derived from an EMBL/GenBank/DDBJ whole genome shotgun (WGS) entry which is preliminary data.</text>
</comment>
<feature type="chain" id="PRO_5045905278" evidence="2">
    <location>
        <begin position="16"/>
        <end position="770"/>
    </location>
</feature>
<name>A0ABP9EPG1_9GAMM</name>